<feature type="compositionally biased region" description="Basic residues" evidence="1">
    <location>
        <begin position="699"/>
        <end position="710"/>
    </location>
</feature>
<evidence type="ECO:0000313" key="3">
    <source>
        <dbReference type="Proteomes" id="UP000193922"/>
    </source>
</evidence>
<feature type="compositionally biased region" description="Low complexity" evidence="1">
    <location>
        <begin position="222"/>
        <end position="241"/>
    </location>
</feature>
<dbReference type="Proteomes" id="UP000193922">
    <property type="component" value="Unassembled WGS sequence"/>
</dbReference>
<evidence type="ECO:0000256" key="1">
    <source>
        <dbReference type="SAM" id="MobiDB-lite"/>
    </source>
</evidence>
<dbReference type="AlphaFoldDB" id="A0A1Y1WBM4"/>
<comment type="caution">
    <text evidence="2">The sequence shown here is derived from an EMBL/GenBank/DDBJ whole genome shotgun (WGS) entry which is preliminary data.</text>
</comment>
<gene>
    <name evidence="2" type="ORF">DL89DRAFT_292501</name>
</gene>
<evidence type="ECO:0000313" key="2">
    <source>
        <dbReference type="EMBL" id="ORX70939.1"/>
    </source>
</evidence>
<dbReference type="EMBL" id="MCFD01000005">
    <property type="protein sequence ID" value="ORX70939.1"/>
    <property type="molecule type" value="Genomic_DNA"/>
</dbReference>
<feature type="compositionally biased region" description="Polar residues" evidence="1">
    <location>
        <begin position="495"/>
        <end position="513"/>
    </location>
</feature>
<feature type="region of interest" description="Disordered" evidence="1">
    <location>
        <begin position="365"/>
        <end position="581"/>
    </location>
</feature>
<proteinExistence type="predicted"/>
<feature type="compositionally biased region" description="Basic residues" evidence="1">
    <location>
        <begin position="482"/>
        <end position="492"/>
    </location>
</feature>
<feature type="compositionally biased region" description="Polar residues" evidence="1">
    <location>
        <begin position="568"/>
        <end position="581"/>
    </location>
</feature>
<feature type="compositionally biased region" description="Polar residues" evidence="1">
    <location>
        <begin position="680"/>
        <end position="690"/>
    </location>
</feature>
<feature type="compositionally biased region" description="Polar residues" evidence="1">
    <location>
        <begin position="461"/>
        <end position="475"/>
    </location>
</feature>
<keyword evidence="3" id="KW-1185">Reference proteome</keyword>
<feature type="compositionally biased region" description="Low complexity" evidence="1">
    <location>
        <begin position="541"/>
        <end position="554"/>
    </location>
</feature>
<dbReference type="STRING" id="61395.A0A1Y1WBM4"/>
<feature type="compositionally biased region" description="Basic and acidic residues" evidence="1">
    <location>
        <begin position="444"/>
        <end position="455"/>
    </location>
</feature>
<sequence>MVRFGTSVQKSNEPAWQDVGSNVLRMDHLYDASFHDWLKCEDNVSIIANYLQRIANEYPMDRIINALRWLVSSWRVESTAVIVRHITADWAVPQSTAKNAAAPFRLDTSTAAAHAADPAVIAGETRRGVLVRELTKDWTCQQIAQLVGMLSLTFWRERPLLEAFLRALVSDWDFCRLSSFFSYISGQLGLDYRVKVSMLQQAARRNAARPSLKRNRNSSGKAPATAAVATAMTTTTDTETAQVPPTEPRRDDTDIVEDDAKRARLAPTSDDDSASSSSSSIGQPRRCGSSTAGTASPAAMSAATVAHAPDVDCGPHRRLGAGLGDRRRSPTTTAEASTCPAGFFGNSPQAFRPALACHDINQASHIAGSSTTPSSPTPEPVRNHTPQLSTASPPSSIVASDEKCSRSPTASSPRASVAARRRREQLQMIQTNRTRRYSRSNGGARRDARRQDVVARRPLTPQISSSMFLSSGSRPTTERRRNSNLHHRHLHHPIPNSTSSGFSAYQYHDQQQQPLTPPHMSTSSSSMSPLNVTSAPFLQQPGSPTISTSTTTTPAPRPPLRMHAASIGANSGSSPSLAQQQGLVASSFHHQFHHRSHHHHSGSTVVAGLIHSTQPPAMLSSSTSVIAATNNVTPSPVTAASRQPIPTPQSSIVQTIAVQPQEHEDSAAMLQQQPSQQQQGFRSRTTSESELAQFDASSMHHRHHHHHHTTSTRYDMLGIVMSTGSANGSAGAATVAVARTVSIVAGDADGHHHQSETAAH</sequence>
<dbReference type="RefSeq" id="XP_040744518.1">
    <property type="nucleotide sequence ID" value="XM_040890316.1"/>
</dbReference>
<reference evidence="2 3" key="1">
    <citation type="submission" date="2016-07" db="EMBL/GenBank/DDBJ databases">
        <title>Pervasive Adenine N6-methylation of Active Genes in Fungi.</title>
        <authorList>
            <consortium name="DOE Joint Genome Institute"/>
            <person name="Mondo S.J."/>
            <person name="Dannebaum R.O."/>
            <person name="Kuo R.C."/>
            <person name="Labutti K."/>
            <person name="Haridas S."/>
            <person name="Kuo A."/>
            <person name="Salamov A."/>
            <person name="Ahrendt S.R."/>
            <person name="Lipzen A."/>
            <person name="Sullivan W."/>
            <person name="Andreopoulos W.B."/>
            <person name="Clum A."/>
            <person name="Lindquist E."/>
            <person name="Daum C."/>
            <person name="Ramamoorthy G.K."/>
            <person name="Gryganskyi A."/>
            <person name="Culley D."/>
            <person name="Magnuson J.K."/>
            <person name="James T.Y."/>
            <person name="O'Malley M.A."/>
            <person name="Stajich J.E."/>
            <person name="Spatafora J.W."/>
            <person name="Visel A."/>
            <person name="Grigoriev I.V."/>
        </authorList>
    </citation>
    <scope>NUCLEOTIDE SEQUENCE [LARGE SCALE GENOMIC DNA]</scope>
    <source>
        <strain evidence="2 3">ATCC 12442</strain>
    </source>
</reference>
<feature type="compositionally biased region" description="Low complexity" evidence="1">
    <location>
        <begin position="289"/>
        <end position="308"/>
    </location>
</feature>
<organism evidence="2 3">
    <name type="scientific">Linderina pennispora</name>
    <dbReference type="NCBI Taxonomy" id="61395"/>
    <lineage>
        <taxon>Eukaryota</taxon>
        <taxon>Fungi</taxon>
        <taxon>Fungi incertae sedis</taxon>
        <taxon>Zoopagomycota</taxon>
        <taxon>Kickxellomycotina</taxon>
        <taxon>Kickxellomycetes</taxon>
        <taxon>Kickxellales</taxon>
        <taxon>Kickxellaceae</taxon>
        <taxon>Linderina</taxon>
    </lineage>
</organism>
<protein>
    <submittedName>
        <fullName evidence="2">Uncharacterized protein</fullName>
    </submittedName>
</protein>
<feature type="compositionally biased region" description="Low complexity" evidence="1">
    <location>
        <begin position="406"/>
        <end position="418"/>
    </location>
</feature>
<feature type="compositionally biased region" description="Low complexity" evidence="1">
    <location>
        <begin position="518"/>
        <end position="530"/>
    </location>
</feature>
<feature type="region of interest" description="Disordered" evidence="1">
    <location>
        <begin position="661"/>
        <end position="710"/>
    </location>
</feature>
<dbReference type="OrthoDB" id="2158148at2759"/>
<feature type="compositionally biased region" description="Polar residues" evidence="1">
    <location>
        <begin position="384"/>
        <end position="398"/>
    </location>
</feature>
<feature type="region of interest" description="Disordered" evidence="1">
    <location>
        <begin position="205"/>
        <end position="342"/>
    </location>
</feature>
<name>A0A1Y1WBM4_9FUNG</name>
<dbReference type="GeneID" id="63806964"/>
<feature type="compositionally biased region" description="Basic and acidic residues" evidence="1">
    <location>
        <begin position="247"/>
        <end position="262"/>
    </location>
</feature>
<accession>A0A1Y1WBM4</accession>